<accession>Q01275</accession>
<evidence type="ECO:0000313" key="1">
    <source>
        <dbReference type="EMBL" id="CAA32110.1"/>
    </source>
</evidence>
<name>Q01275_NEUCS</name>
<protein>
    <submittedName>
        <fullName evidence="1">Nc16 DNA</fullName>
    </submittedName>
</protein>
<dbReference type="PIR" id="T46656">
    <property type="entry name" value="T46656"/>
</dbReference>
<dbReference type="EMBL" id="X13910">
    <property type="protein sequence ID" value="CAA32110.1"/>
    <property type="molecule type" value="Genomic_DNA"/>
</dbReference>
<sequence>MAVRAQFENSNE</sequence>
<proteinExistence type="predicted"/>
<reference evidence="1" key="1">
    <citation type="submission" date="1988-12" db="EMBL/GenBank/DDBJ databases">
        <authorList>
            <person name="Judewicz N."/>
        </authorList>
    </citation>
    <scope>NUCLEOTIDE SEQUENCE</scope>
    <source>
        <strain evidence="1">stL 74</strain>
    </source>
</reference>
<organism evidence="1">
    <name type="scientific">Neurospora crassa</name>
    <dbReference type="NCBI Taxonomy" id="5141"/>
    <lineage>
        <taxon>Eukaryota</taxon>
        <taxon>Fungi</taxon>
        <taxon>Dikarya</taxon>
        <taxon>Ascomycota</taxon>
        <taxon>Pezizomycotina</taxon>
        <taxon>Sordariomycetes</taxon>
        <taxon>Sordariomycetidae</taxon>
        <taxon>Sordariales</taxon>
        <taxon>Sordariaceae</taxon>
        <taxon>Neurospora</taxon>
    </lineage>
</organism>